<reference evidence="3 4" key="1">
    <citation type="submission" date="2020-08" db="EMBL/GenBank/DDBJ databases">
        <title>Genomic Encyclopedia of Type Strains, Phase IV (KMG-IV): sequencing the most valuable type-strain genomes for metagenomic binning, comparative biology and taxonomic classification.</title>
        <authorList>
            <person name="Goeker M."/>
        </authorList>
    </citation>
    <scope>NUCLEOTIDE SEQUENCE [LARGE SCALE GENOMIC DNA]</scope>
    <source>
        <strain evidence="3 4">DSM 105074</strain>
    </source>
</reference>
<protein>
    <submittedName>
        <fullName evidence="3">Lipopolysaccharide/colanic/teichoic acid biosynthesis glycosyltransferase</fullName>
    </submittedName>
</protein>
<dbReference type="PANTHER" id="PTHR30576">
    <property type="entry name" value="COLANIC BIOSYNTHESIS UDP-GLUCOSE LIPID CARRIER TRANSFERASE"/>
    <property type="match status" value="1"/>
</dbReference>
<dbReference type="RefSeq" id="WP_184179290.1">
    <property type="nucleotide sequence ID" value="NZ_JACHGF010000016.1"/>
</dbReference>
<dbReference type="EMBL" id="JACHGF010000016">
    <property type="protein sequence ID" value="MBB5287313.1"/>
    <property type="molecule type" value="Genomic_DNA"/>
</dbReference>
<dbReference type="PANTHER" id="PTHR30576:SF0">
    <property type="entry name" value="UNDECAPRENYL-PHOSPHATE N-ACETYLGALACTOSAMINYL 1-PHOSPHATE TRANSFERASE-RELATED"/>
    <property type="match status" value="1"/>
</dbReference>
<dbReference type="Proteomes" id="UP000557307">
    <property type="component" value="Unassembled WGS sequence"/>
</dbReference>
<dbReference type="InterPro" id="IPR011006">
    <property type="entry name" value="CheY-like_superfamily"/>
</dbReference>
<comment type="caution">
    <text evidence="3">The sequence shown here is derived from an EMBL/GenBank/DDBJ whole genome shotgun (WGS) entry which is preliminary data.</text>
</comment>
<evidence type="ECO:0000256" key="1">
    <source>
        <dbReference type="ARBA" id="ARBA00006464"/>
    </source>
</evidence>
<accession>A0A840U150</accession>
<dbReference type="Pfam" id="PF02397">
    <property type="entry name" value="Bac_transf"/>
    <property type="match status" value="1"/>
</dbReference>
<evidence type="ECO:0000313" key="4">
    <source>
        <dbReference type="Proteomes" id="UP000557307"/>
    </source>
</evidence>
<gene>
    <name evidence="3" type="ORF">HNQ92_005476</name>
</gene>
<dbReference type="Gene3D" id="3.40.50.2300">
    <property type="match status" value="1"/>
</dbReference>
<proteinExistence type="inferred from homology"/>
<dbReference type="GO" id="GO:0016780">
    <property type="term" value="F:phosphotransferase activity, for other substituted phosphate groups"/>
    <property type="evidence" value="ECO:0007669"/>
    <property type="project" value="TreeGrafter"/>
</dbReference>
<keyword evidence="4" id="KW-1185">Reference proteome</keyword>
<comment type="similarity">
    <text evidence="1">Belongs to the bacterial sugar transferase family.</text>
</comment>
<feature type="domain" description="Bacterial sugar transferase" evidence="2">
    <location>
        <begin position="158"/>
        <end position="397"/>
    </location>
</feature>
<keyword evidence="3" id="KW-0808">Transferase</keyword>
<name>A0A840U150_9BACT</name>
<dbReference type="SUPFAM" id="SSF52172">
    <property type="entry name" value="CheY-like"/>
    <property type="match status" value="1"/>
</dbReference>
<evidence type="ECO:0000259" key="2">
    <source>
        <dbReference type="Pfam" id="PF02397"/>
    </source>
</evidence>
<organism evidence="3 4">
    <name type="scientific">Rhabdobacter roseus</name>
    <dbReference type="NCBI Taxonomy" id="1655419"/>
    <lineage>
        <taxon>Bacteria</taxon>
        <taxon>Pseudomonadati</taxon>
        <taxon>Bacteroidota</taxon>
        <taxon>Cytophagia</taxon>
        <taxon>Cytophagales</taxon>
        <taxon>Cytophagaceae</taxon>
        <taxon>Rhabdobacter</taxon>
    </lineage>
</organism>
<dbReference type="AlphaFoldDB" id="A0A840U150"/>
<evidence type="ECO:0000313" key="3">
    <source>
        <dbReference type="EMBL" id="MBB5287313.1"/>
    </source>
</evidence>
<dbReference type="InterPro" id="IPR003362">
    <property type="entry name" value="Bact_transf"/>
</dbReference>
<sequence length="402" mass="46097">MEKPVTSTPTAAVSTPPLLRVVYFNDHYEQSIQFINRFGEQLQIEYFDRIETALNFLQKQYPVDAVIASFDSGGMRLLRAMRDNPWFHKLPLILTANTITPELIREALQHKADDVFPNDFSRGDLLTRLHYFVRRQHFVAMKASQKVAELNVRTPLWKRGIDMLVTGTALLLLSPLLLLMALLIKLDSKGPVVYKSKRVGAGYKIFELYKFRTMRTDADQLIKKMASFNMYNKQTEPAPSTNGISLCSSCSGLGKCQQLLFLDGEQVCEKQYQQQKEAKAAFMKFQNDPRITKLGRFLRNTSIDELPQLYNIFKGDMSLVGNRPLPLYEAEKLTTDEHILRFAGPAGLTGLWQVTKRGKGKKDMSEEERIQLDIEYAQNFSFWMDMKIVLKTFPALLQSENV</sequence>